<gene>
    <name evidence="4" type="ORF">FHS12_000095</name>
</gene>
<dbReference type="PROSITE" id="PS00455">
    <property type="entry name" value="AMP_BINDING"/>
    <property type="match status" value="1"/>
</dbReference>
<keyword evidence="5" id="KW-1185">Reference proteome</keyword>
<dbReference type="Proteomes" id="UP000577707">
    <property type="component" value="Unassembled WGS sequence"/>
</dbReference>
<dbReference type="InterPro" id="IPR025110">
    <property type="entry name" value="AMP-bd_C"/>
</dbReference>
<reference evidence="4 5" key="1">
    <citation type="submission" date="2020-08" db="EMBL/GenBank/DDBJ databases">
        <title>Genomic Encyclopedia of Type Strains, Phase III (KMG-III): the genomes of soil and plant-associated and newly described type strains.</title>
        <authorList>
            <person name="Whitman W."/>
        </authorList>
    </citation>
    <scope>NUCLEOTIDE SEQUENCE [LARGE SCALE GENOMIC DNA]</scope>
    <source>
        <strain evidence="4 5">CECT 3302</strain>
    </source>
</reference>
<feature type="domain" description="AMP-dependent synthetase/ligase" evidence="2">
    <location>
        <begin position="13"/>
        <end position="359"/>
    </location>
</feature>
<dbReference type="GO" id="GO:0016878">
    <property type="term" value="F:acid-thiol ligase activity"/>
    <property type="evidence" value="ECO:0007669"/>
    <property type="project" value="UniProtKB-ARBA"/>
</dbReference>
<dbReference type="InterPro" id="IPR020845">
    <property type="entry name" value="AMP-binding_CS"/>
</dbReference>
<evidence type="ECO:0000259" key="2">
    <source>
        <dbReference type="Pfam" id="PF00501"/>
    </source>
</evidence>
<protein>
    <submittedName>
        <fullName evidence="4">Acyl-CoA synthetase (AMP-forming)/AMP-acid ligase II</fullName>
    </submittedName>
</protein>
<dbReference type="Gene3D" id="3.40.50.12780">
    <property type="entry name" value="N-terminal domain of ligase-like"/>
    <property type="match status" value="1"/>
</dbReference>
<dbReference type="InterPro" id="IPR045851">
    <property type="entry name" value="AMP-bd_C_sf"/>
</dbReference>
<sequence>MNTADFLLELAPEDSIALAEAGREYTFAELRTSVSVLIGRLSVLGLNPGAPVGIMAPNGLFWVSAHLAALRMGLVVVPLAITLPADEVVARARWVGAEALLVGRAQAKALRLSLPRSIAVVVERKERLIPQQRSESVDLSEAVEVDPDHDALYMFTSGTTGDPRAVRLTHRNIQANTTSILGYLDITSADRMLVVLPFTYAFGLSLLHTHLRAGAALVIQSTSVFPQAVVDRIASARCTGLAGVPSTFGMLLRNSTFGTSALPSLRTVQQAGGRLAPVLVEQMRHAQSQAEVFMMYGATEATARLSYLPPDQLARRPGSIGRAIPGVDLRVLDGDGVPVVPGEVGEIWASGANISPGYLDDPEATTRKMPGGMLRTGDLAKVDDDGFIYVVDRIEDFIKSWEHRIDGQEIEDVVLGLPDVVAVAAVGLPDEVAGERVELMVVRQRGSGLRAADVIAHCRVRLSKHMVPEVVRFVGALPLNANGKVVKRDVRAMCLQLAEESAGRQEFVGPAVSDDSAGGPSTSRPGRRAPENVARTAVSTA</sequence>
<dbReference type="EMBL" id="JACHXG010000001">
    <property type="protein sequence ID" value="MBB3087172.1"/>
    <property type="molecule type" value="Genomic_DNA"/>
</dbReference>
<dbReference type="SUPFAM" id="SSF56801">
    <property type="entry name" value="Acetyl-CoA synthetase-like"/>
    <property type="match status" value="1"/>
</dbReference>
<dbReference type="InterPro" id="IPR042099">
    <property type="entry name" value="ANL_N_sf"/>
</dbReference>
<keyword evidence="4" id="KW-0436">Ligase</keyword>
<dbReference type="RefSeq" id="WP_183541174.1">
    <property type="nucleotide sequence ID" value="NZ_BMQT01000001.1"/>
</dbReference>
<dbReference type="Pfam" id="PF13193">
    <property type="entry name" value="AMP-binding_C"/>
    <property type="match status" value="1"/>
</dbReference>
<organism evidence="4 5">
    <name type="scientific">Nocardioides albus</name>
    <dbReference type="NCBI Taxonomy" id="1841"/>
    <lineage>
        <taxon>Bacteria</taxon>
        <taxon>Bacillati</taxon>
        <taxon>Actinomycetota</taxon>
        <taxon>Actinomycetes</taxon>
        <taxon>Propionibacteriales</taxon>
        <taxon>Nocardioidaceae</taxon>
        <taxon>Nocardioides</taxon>
    </lineage>
</organism>
<accession>A0A7W5A002</accession>
<comment type="caution">
    <text evidence="4">The sequence shown here is derived from an EMBL/GenBank/DDBJ whole genome shotgun (WGS) entry which is preliminary data.</text>
</comment>
<evidence type="ECO:0000259" key="3">
    <source>
        <dbReference type="Pfam" id="PF13193"/>
    </source>
</evidence>
<evidence type="ECO:0000313" key="4">
    <source>
        <dbReference type="EMBL" id="MBB3087172.1"/>
    </source>
</evidence>
<feature type="domain" description="AMP-binding enzyme C-terminal" evidence="3">
    <location>
        <begin position="409"/>
        <end position="484"/>
    </location>
</feature>
<dbReference type="PANTHER" id="PTHR43767">
    <property type="entry name" value="LONG-CHAIN-FATTY-ACID--COA LIGASE"/>
    <property type="match status" value="1"/>
</dbReference>
<evidence type="ECO:0000313" key="5">
    <source>
        <dbReference type="Proteomes" id="UP000577707"/>
    </source>
</evidence>
<dbReference type="PANTHER" id="PTHR43767:SF1">
    <property type="entry name" value="NONRIBOSOMAL PEPTIDE SYNTHASE PES1 (EUROFUNG)-RELATED"/>
    <property type="match status" value="1"/>
</dbReference>
<proteinExistence type="predicted"/>
<dbReference type="InterPro" id="IPR000873">
    <property type="entry name" value="AMP-dep_synth/lig_dom"/>
</dbReference>
<dbReference type="InterPro" id="IPR050237">
    <property type="entry name" value="ATP-dep_AMP-bd_enzyme"/>
</dbReference>
<evidence type="ECO:0000256" key="1">
    <source>
        <dbReference type="SAM" id="MobiDB-lite"/>
    </source>
</evidence>
<name>A0A7W5A002_9ACTN</name>
<dbReference type="Gene3D" id="3.30.300.30">
    <property type="match status" value="1"/>
</dbReference>
<dbReference type="AlphaFoldDB" id="A0A7W5A002"/>
<feature type="region of interest" description="Disordered" evidence="1">
    <location>
        <begin position="506"/>
        <end position="541"/>
    </location>
</feature>
<dbReference type="Pfam" id="PF00501">
    <property type="entry name" value="AMP-binding"/>
    <property type="match status" value="1"/>
</dbReference>